<gene>
    <name evidence="2" type="ORF">PAPOLLO_LOCUS18810</name>
</gene>
<evidence type="ECO:0000313" key="3">
    <source>
        <dbReference type="Proteomes" id="UP000691718"/>
    </source>
</evidence>
<sequence length="312" mass="35116">METPLHFDGGLFSDIRSSDGKLLSKVTVDRVHSSTRCDVIDSPGITELVSINGNKDYVDDIVKTETITNEDVIKVKFTPVLPELEGPQLTPKLTLNRQTTTVKLIDNNFEDLQSYKLVNSLFKENSNNNSNNIDNRAKNADNIGVEVDGSKKRAHSPLANFLVSEQLTKIDNYLQESLNVCSESNLNENSKSITEVAKGETKLIHEEIQQSKIDQEILSHSKNSLDKVLNSDGDAQKTNYHVKELSNISSPIDKIPEKSKSRLNSVKEKQLGIISAIYNMPMHYHAAILCFLLIVYNLIYQYIKHNCYGYKK</sequence>
<accession>A0A8S3XIC0</accession>
<proteinExistence type="predicted"/>
<dbReference type="Proteomes" id="UP000691718">
    <property type="component" value="Unassembled WGS sequence"/>
</dbReference>
<dbReference type="AlphaFoldDB" id="A0A8S3XIC0"/>
<reference evidence="2" key="1">
    <citation type="submission" date="2021-04" db="EMBL/GenBank/DDBJ databases">
        <authorList>
            <person name="Tunstrom K."/>
        </authorList>
    </citation>
    <scope>NUCLEOTIDE SEQUENCE</scope>
</reference>
<organism evidence="2 3">
    <name type="scientific">Parnassius apollo</name>
    <name type="common">Apollo butterfly</name>
    <name type="synonym">Papilio apollo</name>
    <dbReference type="NCBI Taxonomy" id="110799"/>
    <lineage>
        <taxon>Eukaryota</taxon>
        <taxon>Metazoa</taxon>
        <taxon>Ecdysozoa</taxon>
        <taxon>Arthropoda</taxon>
        <taxon>Hexapoda</taxon>
        <taxon>Insecta</taxon>
        <taxon>Pterygota</taxon>
        <taxon>Neoptera</taxon>
        <taxon>Endopterygota</taxon>
        <taxon>Lepidoptera</taxon>
        <taxon>Glossata</taxon>
        <taxon>Ditrysia</taxon>
        <taxon>Papilionoidea</taxon>
        <taxon>Papilionidae</taxon>
        <taxon>Parnassiinae</taxon>
        <taxon>Parnassini</taxon>
        <taxon>Parnassius</taxon>
        <taxon>Parnassius</taxon>
    </lineage>
</organism>
<protein>
    <submittedName>
        <fullName evidence="2">(apollo) hypothetical protein</fullName>
    </submittedName>
</protein>
<evidence type="ECO:0000313" key="2">
    <source>
        <dbReference type="EMBL" id="CAG5027366.1"/>
    </source>
</evidence>
<keyword evidence="1" id="KW-0472">Membrane</keyword>
<keyword evidence="1" id="KW-0812">Transmembrane</keyword>
<evidence type="ECO:0000256" key="1">
    <source>
        <dbReference type="SAM" id="Phobius"/>
    </source>
</evidence>
<dbReference type="OrthoDB" id="7408061at2759"/>
<feature type="transmembrane region" description="Helical" evidence="1">
    <location>
        <begin position="282"/>
        <end position="303"/>
    </location>
</feature>
<comment type="caution">
    <text evidence="2">The sequence shown here is derived from an EMBL/GenBank/DDBJ whole genome shotgun (WGS) entry which is preliminary data.</text>
</comment>
<dbReference type="EMBL" id="CAJQZP010001188">
    <property type="protein sequence ID" value="CAG5027366.1"/>
    <property type="molecule type" value="Genomic_DNA"/>
</dbReference>
<keyword evidence="3" id="KW-1185">Reference proteome</keyword>
<keyword evidence="1" id="KW-1133">Transmembrane helix</keyword>
<name>A0A8S3XIC0_PARAO</name>